<sequence length="444" mass="49323">MTPEELQQTLQQLSASANDTANVLRHLKPNSPLSSAINLELNTLRTSGKSEINCQIYKLLASACSSKQTANYLPAVIQFVPGIIWNYLVSVALQSTEQSYITPCLLKIYNDAVLDHKGEPSCKLFKMPSVSHPSIYNQSTIDKVTALTQSALRKHDRNHAAVASAGPYSIYDQLNASNRIANCGFENDCDRNRYNLSRKDGDNGAALDKLPRICLNSAVINNMVAGLLYIMHNGHEEIAKRALKCVHYRASMDLMIDTLLVTNAALHVLNESVSLEPTQSSALNYVDISHNPETALRKLTPIKDKASDGTGSATKKSGNLSTSAAFSKSLDLLNADKTYPIKAKSVEELRVTRQSFPVTKEEKVTRRDKHAAVSVDNINLTLSNTKGMFQFQQEKSKSVPAIKRRQYYNLIDCNCTWFSLKGPVLRLFNFRIEPEVLKRYLISP</sequence>
<dbReference type="Proteomes" id="UP000009022">
    <property type="component" value="Unassembled WGS sequence"/>
</dbReference>
<dbReference type="STRING" id="10228.B3RS30"/>
<dbReference type="HOGENOM" id="CLU_617274_0_0_1"/>
<evidence type="ECO:0000256" key="5">
    <source>
        <dbReference type="ARBA" id="ARBA00023136"/>
    </source>
</evidence>
<dbReference type="EMBL" id="DS985243">
    <property type="protein sequence ID" value="EDV26981.1"/>
    <property type="molecule type" value="Genomic_DNA"/>
</dbReference>
<evidence type="ECO:0000313" key="8">
    <source>
        <dbReference type="Proteomes" id="UP000009022"/>
    </source>
</evidence>
<comment type="similarity">
    <text evidence="6">Belongs to the Hyccin family.</text>
</comment>
<protein>
    <recommendedName>
        <fullName evidence="9">Hyccin</fullName>
    </recommendedName>
</protein>
<evidence type="ECO:0008006" key="9">
    <source>
        <dbReference type="Google" id="ProtNLM"/>
    </source>
</evidence>
<dbReference type="KEGG" id="tad:TRIADDRAFT_54454"/>
<dbReference type="GeneID" id="6752190"/>
<accession>B3RS30</accession>
<organism evidence="7 8">
    <name type="scientific">Trichoplax adhaerens</name>
    <name type="common">Trichoplax reptans</name>
    <dbReference type="NCBI Taxonomy" id="10228"/>
    <lineage>
        <taxon>Eukaryota</taxon>
        <taxon>Metazoa</taxon>
        <taxon>Placozoa</taxon>
        <taxon>Uniplacotomia</taxon>
        <taxon>Trichoplacea</taxon>
        <taxon>Trichoplacidae</taxon>
        <taxon>Trichoplax</taxon>
    </lineage>
</organism>
<dbReference type="AlphaFoldDB" id="B3RS30"/>
<dbReference type="GO" id="GO:0005886">
    <property type="term" value="C:plasma membrane"/>
    <property type="evidence" value="ECO:0000318"/>
    <property type="project" value="GO_Central"/>
</dbReference>
<dbReference type="RefSeq" id="XP_002110977.1">
    <property type="nucleotide sequence ID" value="XM_002110941.1"/>
</dbReference>
<dbReference type="GO" id="GO:0046854">
    <property type="term" value="P:phosphatidylinositol phosphate biosynthetic process"/>
    <property type="evidence" value="ECO:0000318"/>
    <property type="project" value="GO_Central"/>
</dbReference>
<keyword evidence="8" id="KW-1185">Reference proteome</keyword>
<keyword evidence="5" id="KW-0472">Membrane</keyword>
<dbReference type="PANTHER" id="PTHR31220">
    <property type="entry name" value="HYCCIN RELATED"/>
    <property type="match status" value="1"/>
</dbReference>
<evidence type="ECO:0000256" key="2">
    <source>
        <dbReference type="ARBA" id="ARBA00004514"/>
    </source>
</evidence>
<dbReference type="PhylomeDB" id="B3RS30"/>
<evidence type="ECO:0000313" key="7">
    <source>
        <dbReference type="EMBL" id="EDV26981.1"/>
    </source>
</evidence>
<dbReference type="GO" id="GO:0072659">
    <property type="term" value="P:protein localization to plasma membrane"/>
    <property type="evidence" value="ECO:0000318"/>
    <property type="project" value="GO_Central"/>
</dbReference>
<keyword evidence="3" id="KW-1003">Cell membrane</keyword>
<dbReference type="InterPro" id="IPR018619">
    <property type="entry name" value="Hyccin"/>
</dbReference>
<proteinExistence type="inferred from homology"/>
<keyword evidence="4" id="KW-0963">Cytoplasm</keyword>
<name>B3RS30_TRIAD</name>
<dbReference type="CTD" id="6752190"/>
<dbReference type="GO" id="GO:0005829">
    <property type="term" value="C:cytosol"/>
    <property type="evidence" value="ECO:0007669"/>
    <property type="project" value="UniProtKB-SubCell"/>
</dbReference>
<evidence type="ECO:0000256" key="3">
    <source>
        <dbReference type="ARBA" id="ARBA00022475"/>
    </source>
</evidence>
<dbReference type="InParanoid" id="B3RS30"/>
<reference evidence="7 8" key="1">
    <citation type="journal article" date="2008" name="Nature">
        <title>The Trichoplax genome and the nature of placozoans.</title>
        <authorList>
            <person name="Srivastava M."/>
            <person name="Begovic E."/>
            <person name="Chapman J."/>
            <person name="Putnam N.H."/>
            <person name="Hellsten U."/>
            <person name="Kawashima T."/>
            <person name="Kuo A."/>
            <person name="Mitros T."/>
            <person name="Salamov A."/>
            <person name="Carpenter M.L."/>
            <person name="Signorovitch A.Y."/>
            <person name="Moreno M.A."/>
            <person name="Kamm K."/>
            <person name="Grimwood J."/>
            <person name="Schmutz J."/>
            <person name="Shapiro H."/>
            <person name="Grigoriev I.V."/>
            <person name="Buss L.W."/>
            <person name="Schierwater B."/>
            <person name="Dellaporta S.L."/>
            <person name="Rokhsar D.S."/>
        </authorList>
    </citation>
    <scope>NUCLEOTIDE SEQUENCE [LARGE SCALE GENOMIC DNA]</scope>
    <source>
        <strain evidence="7 8">Grell-BS-1999</strain>
    </source>
</reference>
<evidence type="ECO:0000256" key="1">
    <source>
        <dbReference type="ARBA" id="ARBA00004236"/>
    </source>
</evidence>
<comment type="subcellular location">
    <subcellularLocation>
        <location evidence="1">Cell membrane</location>
    </subcellularLocation>
    <subcellularLocation>
        <location evidence="2">Cytoplasm</location>
        <location evidence="2">Cytosol</location>
    </subcellularLocation>
</comment>
<dbReference type="Pfam" id="PF09790">
    <property type="entry name" value="Hyccin"/>
    <property type="match status" value="1"/>
</dbReference>
<dbReference type="OrthoDB" id="18937at2759"/>
<dbReference type="eggNOG" id="KOG4688">
    <property type="taxonomic scope" value="Eukaryota"/>
</dbReference>
<dbReference type="PANTHER" id="PTHR31220:SF1">
    <property type="entry name" value="GH21176P"/>
    <property type="match status" value="1"/>
</dbReference>
<gene>
    <name evidence="7" type="ORF">TRIADDRAFT_54454</name>
</gene>
<evidence type="ECO:0000256" key="6">
    <source>
        <dbReference type="ARBA" id="ARBA00034482"/>
    </source>
</evidence>
<evidence type="ECO:0000256" key="4">
    <source>
        <dbReference type="ARBA" id="ARBA00022490"/>
    </source>
</evidence>